<dbReference type="InterPro" id="IPR035376">
    <property type="entry name" value="NigD_C"/>
</dbReference>
<dbReference type="InterPro" id="IPR038143">
    <property type="entry name" value="NigD-like_C_dom_sf"/>
</dbReference>
<dbReference type="EMBL" id="JGDB01000021">
    <property type="protein sequence ID" value="EXY92279.1"/>
    <property type="molecule type" value="Genomic_DNA"/>
</dbReference>
<evidence type="ECO:0000313" key="4">
    <source>
        <dbReference type="EMBL" id="EXY92279.1"/>
    </source>
</evidence>
<proteinExistence type="predicted"/>
<feature type="domain" description="NigD-like C-terminal" evidence="3">
    <location>
        <begin position="107"/>
        <end position="225"/>
    </location>
</feature>
<dbReference type="Proteomes" id="UP000020773">
    <property type="component" value="Unassembled WGS sequence"/>
</dbReference>
<dbReference type="PATRIC" id="fig|1339316.3.peg.1030"/>
<organism evidence="4 5">
    <name type="scientific">Bacteroides fragilis str. 3998T(B)3</name>
    <dbReference type="NCBI Taxonomy" id="1339316"/>
    <lineage>
        <taxon>Bacteria</taxon>
        <taxon>Pseudomonadati</taxon>
        <taxon>Bacteroidota</taxon>
        <taxon>Bacteroidia</taxon>
        <taxon>Bacteroidales</taxon>
        <taxon>Bacteroidaceae</taxon>
        <taxon>Bacteroides</taxon>
    </lineage>
</organism>
<dbReference type="Gene3D" id="2.40.50.500">
    <property type="entry name" value="NigD-like N-terminal OB domain"/>
    <property type="match status" value="1"/>
</dbReference>
<dbReference type="InterPro" id="IPR038179">
    <property type="entry name" value="NigD-like_N_sf"/>
</dbReference>
<dbReference type="Pfam" id="PF17415">
    <property type="entry name" value="NigD_C"/>
    <property type="match status" value="1"/>
</dbReference>
<dbReference type="RefSeq" id="WP_032577574.1">
    <property type="nucleotide sequence ID" value="NZ_JGDB01000021.1"/>
</dbReference>
<dbReference type="AlphaFoldDB" id="A0A015U643"/>
<protein>
    <submittedName>
        <fullName evidence="4">NigD-like family protein</fullName>
    </submittedName>
</protein>
<dbReference type="InterPro" id="IPR024299">
    <property type="entry name" value="NigD-like_OB_dom"/>
</dbReference>
<feature type="domain" description="NigD-like N-terminal OB" evidence="2">
    <location>
        <begin position="38"/>
        <end position="97"/>
    </location>
</feature>
<dbReference type="Pfam" id="PF12667">
    <property type="entry name" value="NigD_N"/>
    <property type="match status" value="1"/>
</dbReference>
<feature type="signal peptide" evidence="1">
    <location>
        <begin position="1"/>
        <end position="20"/>
    </location>
</feature>
<sequence>MKKIKLLWMAMLTLMLPALQSCDDNDGYSLGDIAVDWATVRVVGGDTYSLNADRWGTLWPAATAIPFYKPIDGQRVITYFNPLYDNYEGYDHAVKVEHNYNVLTKQVEDLTAENESEFGNDPVWVNKDMMWIGGGYLNVIFRQNLPVKEKHLVSLVRDMRATAAEGEDDGYIHLEFHYNTYDDVTARQANGAVSFNLNSLDLTGKKGIKVKLNSVKDGETEVVFNLKGQSMPEEAKQVTLSDEVQIK</sequence>
<keyword evidence="1" id="KW-0732">Signal</keyword>
<dbReference type="Gene3D" id="2.60.40.2370">
    <property type="entry name" value="NigD-like, C-terminal beta sandwich domain"/>
    <property type="match status" value="1"/>
</dbReference>
<evidence type="ECO:0000259" key="3">
    <source>
        <dbReference type="Pfam" id="PF17415"/>
    </source>
</evidence>
<comment type="caution">
    <text evidence="4">The sequence shown here is derived from an EMBL/GenBank/DDBJ whole genome shotgun (WGS) entry which is preliminary data.</text>
</comment>
<accession>A0A015U643</accession>
<feature type="chain" id="PRO_5001479708" evidence="1">
    <location>
        <begin position="21"/>
        <end position="247"/>
    </location>
</feature>
<evidence type="ECO:0000259" key="2">
    <source>
        <dbReference type="Pfam" id="PF12667"/>
    </source>
</evidence>
<evidence type="ECO:0000313" key="5">
    <source>
        <dbReference type="Proteomes" id="UP000020773"/>
    </source>
</evidence>
<evidence type="ECO:0000256" key="1">
    <source>
        <dbReference type="SAM" id="SignalP"/>
    </source>
</evidence>
<dbReference type="PROSITE" id="PS51257">
    <property type="entry name" value="PROKAR_LIPOPROTEIN"/>
    <property type="match status" value="1"/>
</dbReference>
<reference evidence="4 5" key="1">
    <citation type="submission" date="2014-02" db="EMBL/GenBank/DDBJ databases">
        <authorList>
            <person name="Sears C."/>
            <person name="Carroll K."/>
            <person name="Sack B.R."/>
            <person name="Qadri F."/>
            <person name="Myers L.L."/>
            <person name="Chung G.-T."/>
            <person name="Escheverria P."/>
            <person name="Fraser C.M."/>
            <person name="Sadzewicz L."/>
            <person name="Shefchek K.A."/>
            <person name="Tallon L."/>
            <person name="Das S.P."/>
            <person name="Daugherty S."/>
            <person name="Mongodin E.F."/>
        </authorList>
    </citation>
    <scope>NUCLEOTIDE SEQUENCE [LARGE SCALE GENOMIC DNA]</scope>
    <source>
        <strain evidence="5">3998T(B)3</strain>
    </source>
</reference>
<name>A0A015U643_BACFG</name>
<gene>
    <name evidence="4" type="ORF">M125_1061</name>
</gene>